<evidence type="ECO:0000313" key="4">
    <source>
        <dbReference type="Proteomes" id="UP000238534"/>
    </source>
</evidence>
<comment type="caution">
    <text evidence="1">The sequence shown here is derived from an EMBL/GenBank/DDBJ whole genome shotgun (WGS) entry which is preliminary data.</text>
</comment>
<dbReference type="AlphaFoldDB" id="A0A2S9D1L1"/>
<dbReference type="EMBL" id="PCPP01000001">
    <property type="protein sequence ID" value="PRB86663.1"/>
    <property type="molecule type" value="Genomic_DNA"/>
</dbReference>
<proteinExistence type="predicted"/>
<accession>A0A2S9D1L1</accession>
<evidence type="ECO:0000313" key="1">
    <source>
        <dbReference type="EMBL" id="PRB86663.1"/>
    </source>
</evidence>
<sequence>MKSKLRKITINVVEYLYSVSDQYHSETKTNTLTVKVFFKGQKQTPLIIKCMTVDDCIMGQPLKSGVKLMNKITCSEDEVNLNKPQYIKQFILLGLKNGWSGFNSMEIQNGFDYLNELGFETDKLKPRTTDNLFPNVI</sequence>
<reference evidence="3 4" key="1">
    <citation type="submission" date="2017-09" db="EMBL/GenBank/DDBJ databases">
        <title>Genomic, metabolic, and phenotypic characteristics of bacterial isolates from the natural microbiome of the model nematode Caenorhabditis elegans.</title>
        <authorList>
            <person name="Zimmermann J."/>
            <person name="Obeng N."/>
            <person name="Yang W."/>
            <person name="Obeng O."/>
            <person name="Kissoyan K."/>
            <person name="Pees B."/>
            <person name="Dirksen P."/>
            <person name="Hoppner M."/>
            <person name="Franke A."/>
            <person name="Rosenstiel P."/>
            <person name="Leippe M."/>
            <person name="Dierking K."/>
            <person name="Kaleta C."/>
            <person name="Schulenburg H."/>
        </authorList>
    </citation>
    <scope>NUCLEOTIDE SEQUENCE [LARGE SCALE GENOMIC DNA]</scope>
    <source>
        <strain evidence="1 4">MYb25</strain>
        <strain evidence="2 3">MYb44</strain>
    </source>
</reference>
<organism evidence="1 4">
    <name type="scientific">Chryseobacterium culicis</name>
    <dbReference type="NCBI Taxonomy" id="680127"/>
    <lineage>
        <taxon>Bacteria</taxon>
        <taxon>Pseudomonadati</taxon>
        <taxon>Bacteroidota</taxon>
        <taxon>Flavobacteriia</taxon>
        <taxon>Flavobacteriales</taxon>
        <taxon>Weeksellaceae</taxon>
        <taxon>Chryseobacterium group</taxon>
        <taxon>Chryseobacterium</taxon>
    </lineage>
</organism>
<dbReference type="Proteomes" id="UP000238534">
    <property type="component" value="Unassembled WGS sequence"/>
</dbReference>
<evidence type="ECO:0000313" key="2">
    <source>
        <dbReference type="EMBL" id="PRB92416.1"/>
    </source>
</evidence>
<keyword evidence="3" id="KW-1185">Reference proteome</keyword>
<name>A0A2S9D1L1_CHRCI</name>
<dbReference type="Proteomes" id="UP000238325">
    <property type="component" value="Unassembled WGS sequence"/>
</dbReference>
<dbReference type="OrthoDB" id="2625026at2"/>
<evidence type="ECO:0000313" key="3">
    <source>
        <dbReference type="Proteomes" id="UP000238325"/>
    </source>
</evidence>
<dbReference type="RefSeq" id="WP_105681356.1">
    <property type="nucleotide sequence ID" value="NZ_JBBGZD010000001.1"/>
</dbReference>
<dbReference type="EMBL" id="PCPH01000001">
    <property type="protein sequence ID" value="PRB92416.1"/>
    <property type="molecule type" value="Genomic_DNA"/>
</dbReference>
<protein>
    <submittedName>
        <fullName evidence="1">Uncharacterized protein</fullName>
    </submittedName>
</protein>
<gene>
    <name evidence="1" type="ORF">CQ022_10540</name>
    <name evidence="2" type="ORF">CQ033_04210</name>
</gene>